<dbReference type="InterPro" id="IPR003789">
    <property type="entry name" value="Asn/Gln_tRNA_amidoTrase-B-like"/>
</dbReference>
<dbReference type="PANTHER" id="PTHR28055">
    <property type="entry name" value="ALTERED INHERITANCE OF MITOCHONDRIA PROTEIN 41, MITOCHONDRIAL"/>
    <property type="match status" value="1"/>
</dbReference>
<dbReference type="Pfam" id="PF09424">
    <property type="entry name" value="YqeY"/>
    <property type="match status" value="1"/>
</dbReference>
<evidence type="ECO:0000313" key="1">
    <source>
        <dbReference type="EMBL" id="QQG37274.1"/>
    </source>
</evidence>
<dbReference type="InterPro" id="IPR019004">
    <property type="entry name" value="YqeY/Aim41"/>
</dbReference>
<gene>
    <name evidence="1" type="ORF">HYS17_05800</name>
</gene>
<reference evidence="1 2" key="1">
    <citation type="submission" date="2020-07" db="EMBL/GenBank/DDBJ databases">
        <title>Huge and variable diversity of episymbiotic CPR bacteria and DPANN archaea in groundwater ecosystems.</title>
        <authorList>
            <person name="He C.Y."/>
            <person name="Keren R."/>
            <person name="Whittaker M."/>
            <person name="Farag I.F."/>
            <person name="Doudna J."/>
            <person name="Cate J.H.D."/>
            <person name="Banfield J.F."/>
        </authorList>
    </citation>
    <scope>NUCLEOTIDE SEQUENCE [LARGE SCALE GENOMIC DNA]</scope>
    <source>
        <strain evidence="1">NC_groundwater_70_Ag_B-0.1um_54_66</strain>
    </source>
</reference>
<sequence length="153" mass="16870">MDKRTELNNALKEAMKAKDEITVATVRLINAGIKDRDINARGSGNTEGISDTEILSMMQSMIKQRQESAETYKGAGRQDLYDRETGEIAVIQRFMPKQMSEAEVDAAIGTLITELNVKDIKEMGKVMAELKARYAGQLDMTKASGAIKKRLAG</sequence>
<dbReference type="PANTHER" id="PTHR28055:SF1">
    <property type="entry name" value="ALTERED INHERITANCE OF MITOCHONDRIA PROTEIN 41, MITOCHONDRIAL"/>
    <property type="match status" value="1"/>
</dbReference>
<evidence type="ECO:0000313" key="2">
    <source>
        <dbReference type="Proteomes" id="UP000595362"/>
    </source>
</evidence>
<dbReference type="Gene3D" id="1.10.10.410">
    <property type="match status" value="1"/>
</dbReference>
<dbReference type="InterPro" id="IPR023168">
    <property type="entry name" value="GatB_Yqey_C_2"/>
</dbReference>
<proteinExistence type="predicted"/>
<dbReference type="EMBL" id="CP066681">
    <property type="protein sequence ID" value="QQG37274.1"/>
    <property type="molecule type" value="Genomic_DNA"/>
</dbReference>
<protein>
    <submittedName>
        <fullName evidence="1">GatB/YqeY domain-containing protein</fullName>
    </submittedName>
</protein>
<dbReference type="AlphaFoldDB" id="A0A7T5R4C2"/>
<dbReference type="Gene3D" id="1.10.1510.10">
    <property type="entry name" value="Uncharacterised protein YqeY/AIM41 PF09424, N-terminal domain"/>
    <property type="match status" value="1"/>
</dbReference>
<organism evidence="1 2">
    <name type="scientific">Micavibrio aeruginosavorus</name>
    <dbReference type="NCBI Taxonomy" id="349221"/>
    <lineage>
        <taxon>Bacteria</taxon>
        <taxon>Pseudomonadati</taxon>
        <taxon>Bdellovibrionota</taxon>
        <taxon>Bdellovibrionia</taxon>
        <taxon>Bdellovibrionales</taxon>
        <taxon>Pseudobdellovibrionaceae</taxon>
        <taxon>Micavibrio</taxon>
    </lineage>
</organism>
<dbReference type="SUPFAM" id="SSF89095">
    <property type="entry name" value="GatB/YqeY motif"/>
    <property type="match status" value="1"/>
</dbReference>
<dbReference type="GO" id="GO:0016884">
    <property type="term" value="F:carbon-nitrogen ligase activity, with glutamine as amido-N-donor"/>
    <property type="evidence" value="ECO:0007669"/>
    <property type="project" value="InterPro"/>
</dbReference>
<name>A0A7T5R4C2_9BACT</name>
<accession>A0A7T5R4C2</accession>
<dbReference type="Proteomes" id="UP000595362">
    <property type="component" value="Chromosome"/>
</dbReference>
<dbReference type="InterPro" id="IPR042184">
    <property type="entry name" value="YqeY/Aim41_N"/>
</dbReference>